<protein>
    <recommendedName>
        <fullName evidence="2">Glycosyl transferase CAP10 domain-containing protein</fullName>
    </recommendedName>
</protein>
<dbReference type="RefSeq" id="WP_039626773.1">
    <property type="nucleotide sequence ID" value="NZ_CP007775.1"/>
</dbReference>
<dbReference type="GO" id="GO:0016740">
    <property type="term" value="F:transferase activity"/>
    <property type="evidence" value="ECO:0007669"/>
    <property type="project" value="UniProtKB-KW"/>
</dbReference>
<dbReference type="Pfam" id="PF05686">
    <property type="entry name" value="Glyco_transf_90"/>
    <property type="match status" value="1"/>
</dbReference>
<dbReference type="Proteomes" id="UP000031130">
    <property type="component" value="Chromosome"/>
</dbReference>
<gene>
    <name evidence="3" type="ORF">UPTC3659_1393</name>
</gene>
<feature type="domain" description="Glycosyl transferase CAP10" evidence="2">
    <location>
        <begin position="89"/>
        <end position="308"/>
    </location>
</feature>
<name>A0A0A8HZJ3_CAMLA</name>
<evidence type="ECO:0000259" key="2">
    <source>
        <dbReference type="SMART" id="SM00672"/>
    </source>
</evidence>
<proteinExistence type="predicted"/>
<sequence>MADSRFMMNVKGIAKSFISRKIYQNQLQNILKEILNSKNIDNITTRLNYYNLQNDFFDIKKFENYEKIGKFPFKKTSYAYDAYAISKYFNDDFLWIKGFGDISYNLKYPSIAKSRPVKNGFNNIILKLDKNRHFDFIQDKNQFEDKKDLLFFRGAIYQPHRIKFFEKYFDNPRCDIAHVGGRKIQAEKWIKNLNFKISRAYQTQFKFLLSLEGNDVASNLKWAMKTNSLVLASKMRYETWFMEGKLVPNEHFALIDDDYENVETLLDYYLANPHRAKEIIQNAHAYIEQFLDEKIEFYIGILVLAKYFYYSNQLDLPKDIVDLFD</sequence>
<evidence type="ECO:0000313" key="4">
    <source>
        <dbReference type="Proteomes" id="UP000031130"/>
    </source>
</evidence>
<dbReference type="InterPro" id="IPR006598">
    <property type="entry name" value="CAP10"/>
</dbReference>
<dbReference type="OrthoDB" id="767964at2"/>
<dbReference type="SMART" id="SM00672">
    <property type="entry name" value="CAP10"/>
    <property type="match status" value="1"/>
</dbReference>
<reference evidence="3 4" key="1">
    <citation type="journal article" date="2014" name="Genome Biol. Evol.">
        <title>Comparative Genomics of the Campylobacter lari Group.</title>
        <authorList>
            <person name="Miller W.G."/>
            <person name="Yee E."/>
            <person name="Chapman M.H."/>
            <person name="Smith T.P."/>
            <person name="Bono J.L."/>
            <person name="Huynh S."/>
            <person name="Parker C.T."/>
            <person name="Vandamme P."/>
            <person name="Luong K."/>
            <person name="Korlach J."/>
        </authorList>
    </citation>
    <scope>NUCLEOTIDE SEQUENCE [LARGE SCALE GENOMIC DNA]</scope>
    <source>
        <strain evidence="4">RM3659</strain>
    </source>
</reference>
<dbReference type="HOGENOM" id="CLU_074321_0_0_7"/>
<dbReference type="PANTHER" id="PTHR12203">
    <property type="entry name" value="KDEL LYS-ASP-GLU-LEU CONTAINING - RELATED"/>
    <property type="match status" value="1"/>
</dbReference>
<dbReference type="EMBL" id="CP007775">
    <property type="protein sequence ID" value="AJD02225.1"/>
    <property type="molecule type" value="Genomic_DNA"/>
</dbReference>
<accession>A0A0A8HZJ3</accession>
<dbReference type="AlphaFoldDB" id="A0A0A8HZJ3"/>
<evidence type="ECO:0000256" key="1">
    <source>
        <dbReference type="ARBA" id="ARBA00022679"/>
    </source>
</evidence>
<keyword evidence="1" id="KW-0808">Transferase</keyword>
<dbReference type="InterPro" id="IPR051091">
    <property type="entry name" value="O-Glucosyltr/Glycosyltrsf_90"/>
</dbReference>
<organism evidence="3 4">
    <name type="scientific">Campylobacter lari NCTC 11845</name>
    <dbReference type="NCBI Taxonomy" id="1388749"/>
    <lineage>
        <taxon>Bacteria</taxon>
        <taxon>Pseudomonadati</taxon>
        <taxon>Campylobacterota</taxon>
        <taxon>Epsilonproteobacteria</taxon>
        <taxon>Campylobacterales</taxon>
        <taxon>Campylobacteraceae</taxon>
        <taxon>Campylobacter</taxon>
    </lineage>
</organism>
<dbReference type="PANTHER" id="PTHR12203:SF35">
    <property type="entry name" value="PROTEIN O-GLUCOSYLTRANSFERASE 1"/>
    <property type="match status" value="1"/>
</dbReference>
<dbReference type="KEGG" id="cln:UPTC3659_1393"/>
<evidence type="ECO:0000313" key="3">
    <source>
        <dbReference type="EMBL" id="AJD02225.1"/>
    </source>
</evidence>